<keyword evidence="1" id="KW-0812">Transmembrane</keyword>
<reference evidence="3 4" key="1">
    <citation type="submission" date="2018-07" db="EMBL/GenBank/DDBJ databases">
        <title>Whole genome Sequencing of Pseudoxanthomonas gei KCTC 32298 (T).</title>
        <authorList>
            <person name="Kumar S."/>
            <person name="Bansal K."/>
            <person name="Kaur A."/>
            <person name="Patil P."/>
            <person name="Sharma S."/>
            <person name="Patil P.B."/>
        </authorList>
    </citation>
    <scope>NUCLEOTIDE SEQUENCE [LARGE SCALE GENOMIC DNA]</scope>
    <source>
        <strain evidence="3 4">KCTC 32298</strain>
    </source>
</reference>
<protein>
    <submittedName>
        <fullName evidence="3">AsmA family protein</fullName>
    </submittedName>
</protein>
<feature type="domain" description="AsmA" evidence="2">
    <location>
        <begin position="28"/>
        <end position="553"/>
    </location>
</feature>
<comment type="caution">
    <text evidence="3">The sequence shown here is derived from an EMBL/GenBank/DDBJ whole genome shotgun (WGS) entry which is preliminary data.</text>
</comment>
<name>A0ABX0AG70_9GAMM</name>
<sequence length="654" mass="70790">MNQSSAPQSSVQHKRLIDRRPSRRALTVLGVLLAAVVVLVILFDWNWLKGPLERTVQSRTGREFRIGGDLDVDLGRITTVTADKVRFGNASWSKQPAMAVADRAEIDFELWPLVFKRQARIPEIRLSSPDVRLETGPKGVGNWVFGDQSGDNPMQFRRIWIEQGRLRFLNAAKKTDIDISVNSAPGTAKNTSPPIDIKGKGRWTGNPFTLSGRAESPLELSNNTEPFSIDLKASAGATNAHARGTLIDPFRLRDFDLRLALSGKNLEDLYPLIGIATPATPPYKFDGQLTREKNTWHYDRFKGIVGDSDLAGSAAVTTGRERPLLVANLVSQRLDFDDLAGFIGAPPQTGGSEATNPELKAQSVKLAADPRVLPDAPYNLTKLRTMDADVRLKAHRINAPSLPIDDMDAHLKLEAGILQLVPLNFGVAGGDIRSTIRMDARESTIRTKAQISARRLDLSRLFPDVKLTRDAVGRVGGDIAVTGTGNSIAAMLGSADGDIALGMGKGQISNLLMELAGIDIAEALKFLITKDRKVPIRCAFGDFSVRDGLMQSRALAFDTADTIIVGSGQVSLKNETLDLELRPRPKDRSILALRSPLVLGGTFKDPSFRPDFKRLGLRGALALALGSIAPPAALLATLELGPGKDSGCGGKYAK</sequence>
<organism evidence="3 4">
    <name type="scientific">Pseudoxanthomonas gei</name>
    <dbReference type="NCBI Taxonomy" id="1383030"/>
    <lineage>
        <taxon>Bacteria</taxon>
        <taxon>Pseudomonadati</taxon>
        <taxon>Pseudomonadota</taxon>
        <taxon>Gammaproteobacteria</taxon>
        <taxon>Lysobacterales</taxon>
        <taxon>Lysobacteraceae</taxon>
        <taxon>Pseudoxanthomonas</taxon>
    </lineage>
</organism>
<gene>
    <name evidence="3" type="ORF">DT603_05160</name>
</gene>
<evidence type="ECO:0000313" key="4">
    <source>
        <dbReference type="Proteomes" id="UP001429354"/>
    </source>
</evidence>
<feature type="transmembrane region" description="Helical" evidence="1">
    <location>
        <begin position="25"/>
        <end position="48"/>
    </location>
</feature>
<keyword evidence="1" id="KW-0472">Membrane</keyword>
<evidence type="ECO:0000259" key="2">
    <source>
        <dbReference type="Pfam" id="PF05170"/>
    </source>
</evidence>
<dbReference type="Pfam" id="PF05170">
    <property type="entry name" value="AsmA"/>
    <property type="match status" value="1"/>
</dbReference>
<dbReference type="PANTHER" id="PTHR30441:SF9">
    <property type="entry name" value="ASMA FAMILY PROTEIN YHJG"/>
    <property type="match status" value="1"/>
</dbReference>
<proteinExistence type="predicted"/>
<keyword evidence="1" id="KW-1133">Transmembrane helix</keyword>
<dbReference type="RefSeq" id="WP_162348805.1">
    <property type="nucleotide sequence ID" value="NZ_QOVG01000003.1"/>
</dbReference>
<keyword evidence="4" id="KW-1185">Reference proteome</keyword>
<evidence type="ECO:0000313" key="3">
    <source>
        <dbReference type="EMBL" id="NDK38229.1"/>
    </source>
</evidence>
<dbReference type="InterPro" id="IPR052894">
    <property type="entry name" value="AsmA-related"/>
</dbReference>
<dbReference type="PANTHER" id="PTHR30441">
    <property type="entry name" value="DUF748 DOMAIN-CONTAINING PROTEIN"/>
    <property type="match status" value="1"/>
</dbReference>
<dbReference type="InterPro" id="IPR007844">
    <property type="entry name" value="AsmA"/>
</dbReference>
<evidence type="ECO:0000256" key="1">
    <source>
        <dbReference type="SAM" id="Phobius"/>
    </source>
</evidence>
<dbReference type="Proteomes" id="UP001429354">
    <property type="component" value="Unassembled WGS sequence"/>
</dbReference>
<accession>A0ABX0AG70</accession>
<dbReference type="EMBL" id="QOVG01000003">
    <property type="protein sequence ID" value="NDK38229.1"/>
    <property type="molecule type" value="Genomic_DNA"/>
</dbReference>